<protein>
    <submittedName>
        <fullName evidence="2">Uncharacterized protein</fullName>
    </submittedName>
</protein>
<organism evidence="2">
    <name type="scientific">Octactis speculum</name>
    <dbReference type="NCBI Taxonomy" id="3111310"/>
    <lineage>
        <taxon>Eukaryota</taxon>
        <taxon>Sar</taxon>
        <taxon>Stramenopiles</taxon>
        <taxon>Ochrophyta</taxon>
        <taxon>Dictyochophyceae</taxon>
        <taxon>Dictyochales</taxon>
        <taxon>Dictyochaceae</taxon>
        <taxon>Octactis</taxon>
    </lineage>
</organism>
<dbReference type="EMBL" id="HBGS01062646">
    <property type="protein sequence ID" value="CAD9494836.1"/>
    <property type="molecule type" value="Transcribed_RNA"/>
</dbReference>
<proteinExistence type="predicted"/>
<sequence>MEGAARLVKKVDSVKTHGVHSWSHRDNTPAYIDSSSQLGKSHCEEEKTMLQWVFPTVAKETEEEERSQSQTAPEMKAQLDPQVTMDHGRESKTKDSARVAELEAKLARYEALWAEDVRNAGDEAKVQTRLQSEAESKHVAAVLDRNPLISDKYCVFGNNYRVHRL</sequence>
<feature type="region of interest" description="Disordered" evidence="1">
    <location>
        <begin position="59"/>
        <end position="97"/>
    </location>
</feature>
<feature type="region of interest" description="Disordered" evidence="1">
    <location>
        <begin position="18"/>
        <end position="37"/>
    </location>
</feature>
<gene>
    <name evidence="2" type="ORF">DSPE1174_LOCUS32627</name>
</gene>
<reference evidence="2" key="1">
    <citation type="submission" date="2021-01" db="EMBL/GenBank/DDBJ databases">
        <authorList>
            <person name="Corre E."/>
            <person name="Pelletier E."/>
            <person name="Niang G."/>
            <person name="Scheremetjew M."/>
            <person name="Finn R."/>
            <person name="Kale V."/>
            <person name="Holt S."/>
            <person name="Cochrane G."/>
            <person name="Meng A."/>
            <person name="Brown T."/>
            <person name="Cohen L."/>
        </authorList>
    </citation>
    <scope>NUCLEOTIDE SEQUENCE</scope>
    <source>
        <strain evidence="2">CCMP1381</strain>
    </source>
</reference>
<evidence type="ECO:0000313" key="2">
    <source>
        <dbReference type="EMBL" id="CAD9494836.1"/>
    </source>
</evidence>
<evidence type="ECO:0000256" key="1">
    <source>
        <dbReference type="SAM" id="MobiDB-lite"/>
    </source>
</evidence>
<feature type="compositionally biased region" description="Basic and acidic residues" evidence="1">
    <location>
        <begin position="86"/>
        <end position="97"/>
    </location>
</feature>
<name>A0A7S2HML9_9STRA</name>
<accession>A0A7S2HML9</accession>
<dbReference type="AlphaFoldDB" id="A0A7S2HML9"/>